<evidence type="ECO:0000313" key="2">
    <source>
        <dbReference type="EMBL" id="MDC8832854.1"/>
    </source>
</evidence>
<organism evidence="2 3">
    <name type="scientific">Alteromonas gilva</name>
    <dbReference type="NCBI Taxonomy" id="2987522"/>
    <lineage>
        <taxon>Bacteria</taxon>
        <taxon>Pseudomonadati</taxon>
        <taxon>Pseudomonadota</taxon>
        <taxon>Gammaproteobacteria</taxon>
        <taxon>Alteromonadales</taxon>
        <taxon>Alteromonadaceae</taxon>
        <taxon>Alteromonas/Salinimonas group</taxon>
        <taxon>Alteromonas</taxon>
    </lineage>
</organism>
<reference evidence="2 3" key="1">
    <citation type="submission" date="2022-10" db="EMBL/GenBank/DDBJ databases">
        <title>Alteromonas sp. chi3 Genome sequencing.</title>
        <authorList>
            <person name="Park S."/>
        </authorList>
    </citation>
    <scope>NUCLEOTIDE SEQUENCE [LARGE SCALE GENOMIC DNA]</scope>
    <source>
        <strain evidence="3">chi3</strain>
    </source>
</reference>
<evidence type="ECO:0000313" key="3">
    <source>
        <dbReference type="Proteomes" id="UP001218788"/>
    </source>
</evidence>
<evidence type="ECO:0000256" key="1">
    <source>
        <dbReference type="SAM" id="MobiDB-lite"/>
    </source>
</evidence>
<dbReference type="Proteomes" id="UP001218788">
    <property type="component" value="Unassembled WGS sequence"/>
</dbReference>
<protein>
    <submittedName>
        <fullName evidence="2">Uncharacterized protein</fullName>
    </submittedName>
</protein>
<dbReference type="RefSeq" id="WP_273642742.1">
    <property type="nucleotide sequence ID" value="NZ_JAQQXP010000004.1"/>
</dbReference>
<feature type="region of interest" description="Disordered" evidence="1">
    <location>
        <begin position="241"/>
        <end position="261"/>
    </location>
</feature>
<comment type="caution">
    <text evidence="2">The sequence shown here is derived from an EMBL/GenBank/DDBJ whole genome shotgun (WGS) entry which is preliminary data.</text>
</comment>
<gene>
    <name evidence="2" type="ORF">OIK42_19040</name>
</gene>
<keyword evidence="3" id="KW-1185">Reference proteome</keyword>
<feature type="compositionally biased region" description="Basic residues" evidence="1">
    <location>
        <begin position="250"/>
        <end position="261"/>
    </location>
</feature>
<accession>A0ABT5L8L8</accession>
<proteinExistence type="predicted"/>
<dbReference type="EMBL" id="JAQQXP010000004">
    <property type="protein sequence ID" value="MDC8832854.1"/>
    <property type="molecule type" value="Genomic_DNA"/>
</dbReference>
<sequence>MASNNEKQHRASFGKKPVKQNNAVTMTLKVPCDSAILHSYMERVQPLTLAMFERLGSLKRMLVKDRPLTEMVTKWQSTNMQIAYEQLEEIRIRRETVVLTGAPDVPQINVPESYGFTFEASHPIVHDMVNLVKAINHELKENEALYFAGVIDDVYFERLKTQTVYTLSGVTDRIAKATSPGKRKEGGKYAPELLVKHIRGGYRLDFADVPSSFLALVEEYEAETAAMKTLVNRTPLPEKVEEKVEEKITTKAKSKAKVKAA</sequence>
<name>A0ABT5L8L8_9ALTE</name>